<evidence type="ECO:0000259" key="4">
    <source>
        <dbReference type="PROSITE" id="PS51786"/>
    </source>
</evidence>
<keyword evidence="6" id="KW-1185">Reference proteome</keyword>
<feature type="domain" description="Lon proteolytic" evidence="4">
    <location>
        <begin position="321"/>
        <end position="420"/>
    </location>
</feature>
<dbReference type="EC" id="3.4.21.53" evidence="1"/>
<accession>A0ABY1IGM6</accession>
<keyword evidence="1" id="KW-0378">Hydrolase</keyword>
<evidence type="ECO:0000313" key="6">
    <source>
        <dbReference type="Proteomes" id="UP000184390"/>
    </source>
</evidence>
<keyword evidence="1" id="KW-0645">Protease</keyword>
<evidence type="ECO:0000313" key="5">
    <source>
        <dbReference type="EMBL" id="SHJ14155.1"/>
    </source>
</evidence>
<dbReference type="EMBL" id="FQYL01000012">
    <property type="protein sequence ID" value="SHJ14155.1"/>
    <property type="molecule type" value="Genomic_DNA"/>
</dbReference>
<dbReference type="PANTHER" id="PTHR10046">
    <property type="entry name" value="ATP DEPENDENT LON PROTEASE FAMILY MEMBER"/>
    <property type="match status" value="1"/>
</dbReference>
<dbReference type="SUPFAM" id="SSF50156">
    <property type="entry name" value="PDZ domain-like"/>
    <property type="match status" value="1"/>
</dbReference>
<keyword evidence="3" id="KW-0472">Membrane</keyword>
<feature type="region of interest" description="Disordered" evidence="2">
    <location>
        <begin position="25"/>
        <end position="69"/>
    </location>
</feature>
<name>A0ABY1IGM6_9ACTO</name>
<proteinExistence type="inferred from homology"/>
<feature type="active site" evidence="1">
    <location>
        <position position="327"/>
    </location>
</feature>
<feature type="compositionally biased region" description="Low complexity" evidence="2">
    <location>
        <begin position="48"/>
        <end position="69"/>
    </location>
</feature>
<comment type="caution">
    <text evidence="5">The sequence shown here is derived from an EMBL/GenBank/DDBJ whole genome shotgun (WGS) entry which is preliminary data.</text>
</comment>
<dbReference type="Gene3D" id="3.30.230.10">
    <property type="match status" value="1"/>
</dbReference>
<dbReference type="InterPro" id="IPR036034">
    <property type="entry name" value="PDZ_sf"/>
</dbReference>
<keyword evidence="3" id="KW-0812">Transmembrane</keyword>
<comment type="similarity">
    <text evidence="1">Belongs to the peptidase S16 family.</text>
</comment>
<gene>
    <name evidence="5" type="ORF">SAMN05216246_11252</name>
</gene>
<dbReference type="InterPro" id="IPR014721">
    <property type="entry name" value="Ribsml_uS5_D2-typ_fold_subgr"/>
</dbReference>
<comment type="catalytic activity">
    <reaction evidence="1">
        <text>Hydrolysis of proteins in presence of ATP.</text>
        <dbReference type="EC" id="3.4.21.53"/>
    </reaction>
</comment>
<dbReference type="Proteomes" id="UP000184390">
    <property type="component" value="Unassembled WGS sequence"/>
</dbReference>
<evidence type="ECO:0000256" key="2">
    <source>
        <dbReference type="SAM" id="MobiDB-lite"/>
    </source>
</evidence>
<dbReference type="Pfam" id="PF05362">
    <property type="entry name" value="Lon_C"/>
    <property type="match status" value="1"/>
</dbReference>
<sequence>MGACAPGTRFARSAMTEWDGAGGRGAAPWAMMGPVTEHPDPTLPAPGSPADAPTAAALDAGAAPEAAAGRRPRIAHPWRWLLAGMALGILAFIAAATIPVPKVIESPGRTWNVLGTVQSEGRSTDLISISGAETHGAQGALRMTTVAVSGCPGYPVTALDVIRAWLDPDEIVLDRDQVCPESVTAEQQHEVEQAQMTSSQDAAVTAALLETGLADSMVLTVRGTSDERGDGVFAAGDVIRSVTPVGGTTTSPATYAQLQELMTTIAPGTEVQVVVSREGQDVTLTMATLDPGRDSGREGSLLGVMLDVRANSDISATFSLSDVGGPSAGSMFALGIIDKITPGDLTGGKDIAGTGTISSDGTIGPIGGIAQKMAGASDAGSRYFLAPAGNCGDVLGHEPEGMEVYAVSNLHEAVQAAEGIAADDTSALTTCRTAATR</sequence>
<dbReference type="InterPro" id="IPR020568">
    <property type="entry name" value="Ribosomal_Su5_D2-typ_SF"/>
</dbReference>
<organism evidence="5 6">
    <name type="scientific">Actinomyces denticolens</name>
    <dbReference type="NCBI Taxonomy" id="52767"/>
    <lineage>
        <taxon>Bacteria</taxon>
        <taxon>Bacillati</taxon>
        <taxon>Actinomycetota</taxon>
        <taxon>Actinomycetes</taxon>
        <taxon>Actinomycetales</taxon>
        <taxon>Actinomycetaceae</taxon>
        <taxon>Actinomyces</taxon>
    </lineage>
</organism>
<keyword evidence="3" id="KW-1133">Transmembrane helix</keyword>
<feature type="active site" evidence="1">
    <location>
        <position position="372"/>
    </location>
</feature>
<dbReference type="SUPFAM" id="SSF54211">
    <property type="entry name" value="Ribosomal protein S5 domain 2-like"/>
    <property type="match status" value="1"/>
</dbReference>
<evidence type="ECO:0000256" key="3">
    <source>
        <dbReference type="SAM" id="Phobius"/>
    </source>
</evidence>
<dbReference type="InterPro" id="IPR027065">
    <property type="entry name" value="Lon_Prtase"/>
</dbReference>
<keyword evidence="1" id="KW-0720">Serine protease</keyword>
<dbReference type="PROSITE" id="PS51786">
    <property type="entry name" value="LON_PROTEOLYTIC"/>
    <property type="match status" value="1"/>
</dbReference>
<reference evidence="5 6" key="1">
    <citation type="submission" date="2016-11" db="EMBL/GenBank/DDBJ databases">
        <authorList>
            <person name="Varghese N."/>
            <person name="Submissions S."/>
        </authorList>
    </citation>
    <scope>NUCLEOTIDE SEQUENCE [LARGE SCALE GENOMIC DNA]</scope>
    <source>
        <strain evidence="5 6">PA</strain>
    </source>
</reference>
<feature type="transmembrane region" description="Helical" evidence="3">
    <location>
        <begin position="80"/>
        <end position="100"/>
    </location>
</feature>
<evidence type="ECO:0000256" key="1">
    <source>
        <dbReference type="PROSITE-ProRule" id="PRU01122"/>
    </source>
</evidence>
<dbReference type="InterPro" id="IPR008269">
    <property type="entry name" value="Lon_proteolytic"/>
</dbReference>
<protein>
    <recommendedName>
        <fullName evidence="1">endopeptidase La</fullName>
        <ecNumber evidence="1">3.4.21.53</ecNumber>
    </recommendedName>
</protein>